<gene>
    <name evidence="2" type="ORF">MARSALSMR5_01900</name>
</gene>
<dbReference type="Proteomes" id="UP000193100">
    <property type="component" value="Chromosome"/>
</dbReference>
<feature type="region of interest" description="Disordered" evidence="1">
    <location>
        <begin position="66"/>
        <end position="117"/>
    </location>
</feature>
<organism evidence="2 3">
    <name type="scientific">Marinobacter salarius</name>
    <dbReference type="NCBI Taxonomy" id="1420917"/>
    <lineage>
        <taxon>Bacteria</taxon>
        <taxon>Pseudomonadati</taxon>
        <taxon>Pseudomonadota</taxon>
        <taxon>Gammaproteobacteria</taxon>
        <taxon>Pseudomonadales</taxon>
        <taxon>Marinobacteraceae</taxon>
        <taxon>Marinobacter</taxon>
    </lineage>
</organism>
<dbReference type="AlphaFoldDB" id="A0A1W6K982"/>
<evidence type="ECO:0000313" key="3">
    <source>
        <dbReference type="Proteomes" id="UP000193100"/>
    </source>
</evidence>
<proteinExistence type="predicted"/>
<dbReference type="GeneID" id="77255854"/>
<evidence type="ECO:0000313" key="2">
    <source>
        <dbReference type="EMBL" id="ARM83978.1"/>
    </source>
</evidence>
<reference evidence="2 3" key="1">
    <citation type="submission" date="2017-04" db="EMBL/GenBank/DDBJ databases">
        <title>Genome Sequence of Marinobacter salarius strain SMR5 Isolated from a culture of the Diatom Skeletonema marinoi.</title>
        <authorList>
            <person name="Topel M."/>
            <person name="Pinder M.I.M."/>
            <person name="Johansson O.N."/>
            <person name="Kourtchenko O."/>
            <person name="Godhe A."/>
            <person name="Clarke A.K."/>
        </authorList>
    </citation>
    <scope>NUCLEOTIDE SEQUENCE [LARGE SCALE GENOMIC DNA]</scope>
    <source>
        <strain evidence="2 3">SMR5</strain>
    </source>
</reference>
<dbReference type="EMBL" id="CP020931">
    <property type="protein sequence ID" value="ARM83978.1"/>
    <property type="molecule type" value="Genomic_DNA"/>
</dbReference>
<sequence>MSRLMMGVTGVLVVLLLLAGWLIKGLYEDVGQLEQANSQLEQSLSDQVAENAEMATEMQRRDQAVLNAKRAKDKAESEADAIRRERDKALKDDPWTHDDVPAAVIDSLQAGARPDQD</sequence>
<name>A0A1W6K982_9GAMM</name>
<dbReference type="RefSeq" id="WP_085680353.1">
    <property type="nucleotide sequence ID" value="NZ_CP020931.1"/>
</dbReference>
<accession>A0A1W6K982</accession>
<protein>
    <recommendedName>
        <fullName evidence="4">Phage lysis regulatory protein, LysB family</fullName>
    </recommendedName>
</protein>
<feature type="compositionally biased region" description="Basic and acidic residues" evidence="1">
    <location>
        <begin position="73"/>
        <end position="100"/>
    </location>
</feature>
<evidence type="ECO:0000256" key="1">
    <source>
        <dbReference type="SAM" id="MobiDB-lite"/>
    </source>
</evidence>
<evidence type="ECO:0008006" key="4">
    <source>
        <dbReference type="Google" id="ProtNLM"/>
    </source>
</evidence>